<gene>
    <name evidence="1" type="ORF">SAMN04487885_10894</name>
</gene>
<organism evidence="1 2">
    <name type="scientific">Clostridium cadaveris</name>
    <dbReference type="NCBI Taxonomy" id="1529"/>
    <lineage>
        <taxon>Bacteria</taxon>
        <taxon>Bacillati</taxon>
        <taxon>Bacillota</taxon>
        <taxon>Clostridia</taxon>
        <taxon>Eubacteriales</taxon>
        <taxon>Clostridiaceae</taxon>
        <taxon>Clostridium</taxon>
    </lineage>
</organism>
<dbReference type="STRING" id="1529.SAMN04487885_10894"/>
<accession>A0A1I2L832</accession>
<evidence type="ECO:0000313" key="2">
    <source>
        <dbReference type="Proteomes" id="UP000182135"/>
    </source>
</evidence>
<evidence type="ECO:0000313" key="1">
    <source>
        <dbReference type="EMBL" id="SFF73256.1"/>
    </source>
</evidence>
<reference evidence="1 2" key="1">
    <citation type="submission" date="2016-10" db="EMBL/GenBank/DDBJ databases">
        <authorList>
            <person name="de Groot N.N."/>
        </authorList>
    </citation>
    <scope>NUCLEOTIDE SEQUENCE [LARGE SCALE GENOMIC DNA]</scope>
    <source>
        <strain evidence="1 2">NLAE-zl-G419</strain>
    </source>
</reference>
<name>A0A1I2L832_9CLOT</name>
<dbReference type="RefSeq" id="WP_022788150.1">
    <property type="nucleotide sequence ID" value="NZ_BAAACD010000008.1"/>
</dbReference>
<dbReference type="AlphaFoldDB" id="A0A1I2L832"/>
<dbReference type="Proteomes" id="UP000182135">
    <property type="component" value="Unassembled WGS sequence"/>
</dbReference>
<protein>
    <submittedName>
        <fullName evidence="1">Uncharacterized protein</fullName>
    </submittedName>
</protein>
<proteinExistence type="predicted"/>
<keyword evidence="2" id="KW-1185">Reference proteome</keyword>
<sequence length="41" mass="5020">MNIIDMRGDFENFYDEAKVIGKWTAFKKYYEKYSELFDLIS</sequence>
<dbReference type="EMBL" id="FOOE01000008">
    <property type="protein sequence ID" value="SFF73256.1"/>
    <property type="molecule type" value="Genomic_DNA"/>
</dbReference>